<dbReference type="EMBL" id="CH981530">
    <property type="protein sequence ID" value="EDK46498.1"/>
    <property type="molecule type" value="Genomic_DNA"/>
</dbReference>
<feature type="region of interest" description="Disordered" evidence="1">
    <location>
        <begin position="1"/>
        <end position="61"/>
    </location>
</feature>
<name>A5E4Z0_LODEL</name>
<feature type="compositionally biased region" description="Basic and acidic residues" evidence="1">
    <location>
        <begin position="32"/>
        <end position="45"/>
    </location>
</feature>
<dbReference type="AlphaFoldDB" id="A5E4Z0"/>
<dbReference type="OMA" id="SFYKPWK"/>
<dbReference type="KEGG" id="lel:PVL30_005409"/>
<evidence type="ECO:0000313" key="2">
    <source>
        <dbReference type="EMBL" id="EDK46498.1"/>
    </source>
</evidence>
<dbReference type="VEuPathDB" id="FungiDB:LELG_04679"/>
<dbReference type="HOGENOM" id="CLU_049748_1_0_1"/>
<dbReference type="Proteomes" id="UP000001996">
    <property type="component" value="Unassembled WGS sequence"/>
</dbReference>
<dbReference type="Gene3D" id="3.40.50.790">
    <property type="match status" value="1"/>
</dbReference>
<keyword evidence="3" id="KW-1185">Reference proteome</keyword>
<protein>
    <recommendedName>
        <fullName evidence="4">Proteasome-interacting protein CIC1</fullName>
    </recommendedName>
</protein>
<evidence type="ECO:0000313" key="3">
    <source>
        <dbReference type="Proteomes" id="UP000001996"/>
    </source>
</evidence>
<feature type="compositionally biased region" description="Basic residues" evidence="1">
    <location>
        <begin position="19"/>
        <end position="31"/>
    </location>
</feature>
<dbReference type="InterPro" id="IPR016095">
    <property type="entry name" value="Ribosomal_uL1_3-a/b-sand"/>
</dbReference>
<dbReference type="eggNOG" id="KOG1685">
    <property type="taxonomic scope" value="Eukaryota"/>
</dbReference>
<evidence type="ECO:0000256" key="1">
    <source>
        <dbReference type="SAM" id="MobiDB-lite"/>
    </source>
</evidence>
<evidence type="ECO:0008006" key="4">
    <source>
        <dbReference type="Google" id="ProtNLM"/>
    </source>
</evidence>
<dbReference type="InParanoid" id="A5E4Z0"/>
<dbReference type="InterPro" id="IPR023674">
    <property type="entry name" value="Ribosomal_uL1-like"/>
</dbReference>
<gene>
    <name evidence="2" type="ORF">LELG_04679</name>
</gene>
<sequence>MAKTRSKGPVSPAANKVVKPVKAKSSKTKAKRITEPKEEVEEQKSESSSTPSANQIPEKVPLKALSELAKFIKREQEAKADKSQKEVNGDGKKLQLFEEDDEIPSDLFLIVESKKFFSSKPQFKPKTIKLTKPIYNTTDTKTCLIVRDELVKNNEDIEKLEGENLSTLENIIPFSLLKTEFKAYEKRRDLHAQYDLFIVDDAVLNSMPNLLGKVFYQSNKVPVPVRVTNSSNNKQLSLPTLKNQLEKVLSSTVYVPPQGTVVSIKVGQLDAKELHQELARNIENIVGAFDLNTVKSIMLKTTTSPALPLFYTDKLFDEEDVVREEESTSEAEAVKSVVPKKELAFEASLAELADSETIAKVLGKKLREEKQEKKKDIKGKVGKSKK</sequence>
<dbReference type="STRING" id="379508.A5E4Z0"/>
<dbReference type="SUPFAM" id="SSF56808">
    <property type="entry name" value="Ribosomal protein L1"/>
    <property type="match status" value="1"/>
</dbReference>
<dbReference type="CDD" id="cd00403">
    <property type="entry name" value="Ribosomal_L1"/>
    <property type="match status" value="1"/>
</dbReference>
<reference evidence="2 3" key="1">
    <citation type="journal article" date="2009" name="Nature">
        <title>Evolution of pathogenicity and sexual reproduction in eight Candida genomes.</title>
        <authorList>
            <person name="Butler G."/>
            <person name="Rasmussen M.D."/>
            <person name="Lin M.F."/>
            <person name="Santos M.A."/>
            <person name="Sakthikumar S."/>
            <person name="Munro C.A."/>
            <person name="Rheinbay E."/>
            <person name="Grabherr M."/>
            <person name="Forche A."/>
            <person name="Reedy J.L."/>
            <person name="Agrafioti I."/>
            <person name="Arnaud M.B."/>
            <person name="Bates S."/>
            <person name="Brown A.J."/>
            <person name="Brunke S."/>
            <person name="Costanzo M.C."/>
            <person name="Fitzpatrick D.A."/>
            <person name="de Groot P.W."/>
            <person name="Harris D."/>
            <person name="Hoyer L.L."/>
            <person name="Hube B."/>
            <person name="Klis F.M."/>
            <person name="Kodira C."/>
            <person name="Lennard N."/>
            <person name="Logue M.E."/>
            <person name="Martin R."/>
            <person name="Neiman A.M."/>
            <person name="Nikolaou E."/>
            <person name="Quail M.A."/>
            <person name="Quinn J."/>
            <person name="Santos M.C."/>
            <person name="Schmitzberger F.F."/>
            <person name="Sherlock G."/>
            <person name="Shah P."/>
            <person name="Silverstein K.A."/>
            <person name="Skrzypek M.S."/>
            <person name="Soll D."/>
            <person name="Staggs R."/>
            <person name="Stansfield I."/>
            <person name="Stumpf M.P."/>
            <person name="Sudbery P.E."/>
            <person name="Srikantha T."/>
            <person name="Zeng Q."/>
            <person name="Berman J."/>
            <person name="Berriman M."/>
            <person name="Heitman J."/>
            <person name="Gow N.A."/>
            <person name="Lorenz M.C."/>
            <person name="Birren B.W."/>
            <person name="Kellis M."/>
            <person name="Cuomo C.A."/>
        </authorList>
    </citation>
    <scope>NUCLEOTIDE SEQUENCE [LARGE SCALE GENOMIC DNA]</scope>
    <source>
        <strain evidence="3">ATCC 11503 / BCRC 21390 / CBS 2605 / JCM 1781 / NBRC 1676 / NRRL YB-4239</strain>
    </source>
</reference>
<dbReference type="GeneID" id="5231178"/>
<accession>A5E4Z0</accession>
<organism evidence="2 3">
    <name type="scientific">Lodderomyces elongisporus (strain ATCC 11503 / CBS 2605 / JCM 1781 / NBRC 1676 / NRRL YB-4239)</name>
    <name type="common">Yeast</name>
    <name type="synonym">Saccharomyces elongisporus</name>
    <dbReference type="NCBI Taxonomy" id="379508"/>
    <lineage>
        <taxon>Eukaryota</taxon>
        <taxon>Fungi</taxon>
        <taxon>Dikarya</taxon>
        <taxon>Ascomycota</taxon>
        <taxon>Saccharomycotina</taxon>
        <taxon>Pichiomycetes</taxon>
        <taxon>Debaryomycetaceae</taxon>
        <taxon>Candida/Lodderomyces clade</taxon>
        <taxon>Lodderomyces</taxon>
    </lineage>
</organism>
<dbReference type="InterPro" id="IPR028364">
    <property type="entry name" value="Ribosomal_uL1/biogenesis"/>
</dbReference>
<proteinExistence type="predicted"/>
<feature type="compositionally biased region" description="Low complexity" evidence="1">
    <location>
        <begin position="9"/>
        <end position="18"/>
    </location>
</feature>
<dbReference type="OrthoDB" id="10251727at2759"/>
<dbReference type="FunCoup" id="A5E4Z0">
    <property type="interactions" value="575"/>
</dbReference>
<dbReference type="Pfam" id="PF00687">
    <property type="entry name" value="Ribosomal_L1"/>
    <property type="match status" value="1"/>
</dbReference>